<dbReference type="OrthoDB" id="411123at2759"/>
<keyword evidence="3" id="KW-1185">Reference proteome</keyword>
<accession>A0A9P9HYJ1</accession>
<feature type="domain" description="Schlafen group 3-like DNA/RNA helicase" evidence="1">
    <location>
        <begin position="176"/>
        <end position="248"/>
    </location>
</feature>
<gene>
    <name evidence="2" type="ORF">B0J15DRAFT_579857</name>
</gene>
<dbReference type="AlphaFoldDB" id="A0A9P9HYJ1"/>
<dbReference type="Pfam" id="PF09848">
    <property type="entry name" value="SLFN-g3_helicase"/>
    <property type="match status" value="1"/>
</dbReference>
<organism evidence="2 3">
    <name type="scientific">Fusarium solani</name>
    <name type="common">Filamentous fungus</name>
    <dbReference type="NCBI Taxonomy" id="169388"/>
    <lineage>
        <taxon>Eukaryota</taxon>
        <taxon>Fungi</taxon>
        <taxon>Dikarya</taxon>
        <taxon>Ascomycota</taxon>
        <taxon>Pezizomycotina</taxon>
        <taxon>Sordariomycetes</taxon>
        <taxon>Hypocreomycetidae</taxon>
        <taxon>Hypocreales</taxon>
        <taxon>Nectriaceae</taxon>
        <taxon>Fusarium</taxon>
        <taxon>Fusarium solani species complex</taxon>
    </lineage>
</organism>
<dbReference type="InterPro" id="IPR018647">
    <property type="entry name" value="SLFN_3-like_DNA/RNA_helicase"/>
</dbReference>
<proteinExistence type="predicted"/>
<evidence type="ECO:0000313" key="2">
    <source>
        <dbReference type="EMBL" id="KAH7265895.1"/>
    </source>
</evidence>
<protein>
    <recommendedName>
        <fullName evidence="1">Schlafen group 3-like DNA/RNA helicase domain-containing protein</fullName>
    </recommendedName>
</protein>
<comment type="caution">
    <text evidence="2">The sequence shown here is derived from an EMBL/GenBank/DDBJ whole genome shotgun (WGS) entry which is preliminary data.</text>
</comment>
<evidence type="ECO:0000259" key="1">
    <source>
        <dbReference type="Pfam" id="PF09848"/>
    </source>
</evidence>
<name>A0A9P9HYJ1_FUSSL</name>
<evidence type="ECO:0000313" key="3">
    <source>
        <dbReference type="Proteomes" id="UP000736672"/>
    </source>
</evidence>
<sequence length="273" mass="30439">MFKLSPFKALTDDQAASVDNGARFAALFTDTNKEMLQNLRAGIVVPQQSLRSSIKAVFKKTPGLHPSMAMSPFEVGQADGTFGLLLVDETHRLNQRANQPSGVLNAKFTTITRELFGGDGFSKTQLDWIRAKSRHQIFLVALPAPDADARACGIRLYVVRPLDSRAPADASRLRGIFQRDAEVGLSRMVAGYAWEWRTKRDRTAFDIVIGHTQLRWNSTPTDWMSSRNALEEMGSNHTVHGYDLNYLCRSHYKAGPAIRPRAATSLHQSRLVL</sequence>
<reference evidence="2" key="1">
    <citation type="journal article" date="2021" name="Nat. Commun.">
        <title>Genetic determinants of endophytism in the Arabidopsis root mycobiome.</title>
        <authorList>
            <person name="Mesny F."/>
            <person name="Miyauchi S."/>
            <person name="Thiergart T."/>
            <person name="Pickel B."/>
            <person name="Atanasova L."/>
            <person name="Karlsson M."/>
            <person name="Huettel B."/>
            <person name="Barry K.W."/>
            <person name="Haridas S."/>
            <person name="Chen C."/>
            <person name="Bauer D."/>
            <person name="Andreopoulos W."/>
            <person name="Pangilinan J."/>
            <person name="LaButti K."/>
            <person name="Riley R."/>
            <person name="Lipzen A."/>
            <person name="Clum A."/>
            <person name="Drula E."/>
            <person name="Henrissat B."/>
            <person name="Kohler A."/>
            <person name="Grigoriev I.V."/>
            <person name="Martin F.M."/>
            <person name="Hacquard S."/>
        </authorList>
    </citation>
    <scope>NUCLEOTIDE SEQUENCE</scope>
    <source>
        <strain evidence="2">FSSC 5 MPI-SDFR-AT-0091</strain>
    </source>
</reference>
<dbReference type="EMBL" id="JAGTJS010000006">
    <property type="protein sequence ID" value="KAH7265895.1"/>
    <property type="molecule type" value="Genomic_DNA"/>
</dbReference>
<dbReference type="Proteomes" id="UP000736672">
    <property type="component" value="Unassembled WGS sequence"/>
</dbReference>